<organism evidence="1 2">
    <name type="scientific">Prunus armeniaca</name>
    <name type="common">Apricot</name>
    <name type="synonym">Armeniaca vulgaris</name>
    <dbReference type="NCBI Taxonomy" id="36596"/>
    <lineage>
        <taxon>Eukaryota</taxon>
        <taxon>Viridiplantae</taxon>
        <taxon>Streptophyta</taxon>
        <taxon>Embryophyta</taxon>
        <taxon>Tracheophyta</taxon>
        <taxon>Spermatophyta</taxon>
        <taxon>Magnoliopsida</taxon>
        <taxon>eudicotyledons</taxon>
        <taxon>Gunneridae</taxon>
        <taxon>Pentapetalae</taxon>
        <taxon>rosids</taxon>
        <taxon>fabids</taxon>
        <taxon>Rosales</taxon>
        <taxon>Rosaceae</taxon>
        <taxon>Amygdaloideae</taxon>
        <taxon>Amygdaleae</taxon>
        <taxon>Prunus</taxon>
    </lineage>
</organism>
<protein>
    <submittedName>
        <fullName evidence="1">Uncharacterized protein</fullName>
    </submittedName>
</protein>
<sequence>MSILWLFLPPNHIVRYTWSQVHIGVNNLGLCAVELVRLMTRCGWSVGSVATPNQGVVGLGLVRGLAMILVNQQCLFCVELVRLMTRCGWSVRSVATPNQGVVGLGLVRGLAMILANQQCLFWGSFSHLTTRGAKSTSVLIIWKFENSGCTVA</sequence>
<dbReference type="Proteomes" id="UP000507222">
    <property type="component" value="Unassembled WGS sequence"/>
</dbReference>
<dbReference type="EMBL" id="CAEKDK010000004">
    <property type="protein sequence ID" value="CAB4276523.1"/>
    <property type="molecule type" value="Genomic_DNA"/>
</dbReference>
<accession>A0A6J5UKM8</accession>
<gene>
    <name evidence="1" type="ORF">CURHAP_LOCUS25638</name>
</gene>
<proteinExistence type="predicted"/>
<dbReference type="AlphaFoldDB" id="A0A6J5UKM8"/>
<evidence type="ECO:0000313" key="2">
    <source>
        <dbReference type="Proteomes" id="UP000507222"/>
    </source>
</evidence>
<name>A0A6J5UKM8_PRUAR</name>
<evidence type="ECO:0000313" key="1">
    <source>
        <dbReference type="EMBL" id="CAB4276523.1"/>
    </source>
</evidence>
<reference evidence="1 2" key="1">
    <citation type="submission" date="2020-05" db="EMBL/GenBank/DDBJ databases">
        <authorList>
            <person name="Campoy J."/>
            <person name="Schneeberger K."/>
            <person name="Spophaly S."/>
        </authorList>
    </citation>
    <scope>NUCLEOTIDE SEQUENCE [LARGE SCALE GENOMIC DNA]</scope>
    <source>
        <strain evidence="1">PruArmRojPasFocal</strain>
    </source>
</reference>